<protein>
    <submittedName>
        <fullName evidence="8">Avirulence (Avh) protein</fullName>
    </submittedName>
</protein>
<accession>A0A225WNI8</accession>
<evidence type="ECO:0000256" key="5">
    <source>
        <dbReference type="ARBA" id="ARBA00022729"/>
    </source>
</evidence>
<sequence>MIDAAKKKPNMKEIASDLQTQQFRYWYYRDDMNTPDSVYTALHLGIKSRMAIDDLLGDTLFLTWINYVKFFDENTKKQQAGYLSKLKSWYDDEGITVLVNSAKSRPNTLEFASTLRREQIERWLSNGKSPVDVWKILKHGVIGDNVLASPEFRILFTYVNRFNNAYPNKKTTVVTALRDADHSGPLNAILGAIKSNKPGTEYIAKQMEAAFFKTLLRKYDPKQVFKMFQLHLSPEWFFERPLLPIWVKYTNVFNSKNPDKKTTMVTILRTQFGDATLYKMLVKGKKVRENVPKTKGVATKLLGEQVQHWVAIGKSPDDVFKLYKLKTVEGNLLDSPQFLKWLQYVDDLKAKHPEKATTAISSLTTQYGDDALLKLLETAEKVPSTKDVASKFLSQQTQHWAATGKSPDDVFMLYKMNTAADKVFENAQWKSWVNYVKLYNEKNPKSQTSVVASLSRLYGDAYLVNMLAAAGKVSTTKSTSKKMEFELINLWLKNDQSTDDVFKLLDLDKAADKVLGSPQLEVWGKYAGYINKKNPDNKASLIAALSTHYKDEGVVKMLEAAKKVPATEAVATRLQTEQLHHWLSIDRAPANIFTLFKLDKAGENLLLNPQFLIWRKYTDDFGLKNPMTTETTIGVLRMNYEDDVLANLIIYEVTEYEAYSYQATVGVVQKLDAY</sequence>
<organism evidence="8 9">
    <name type="scientific">Phytophthora megakarya</name>
    <dbReference type="NCBI Taxonomy" id="4795"/>
    <lineage>
        <taxon>Eukaryota</taxon>
        <taxon>Sar</taxon>
        <taxon>Stramenopiles</taxon>
        <taxon>Oomycota</taxon>
        <taxon>Peronosporomycetes</taxon>
        <taxon>Peronosporales</taxon>
        <taxon>Peronosporaceae</taxon>
        <taxon>Phytophthora</taxon>
    </lineage>
</organism>
<dbReference type="Proteomes" id="UP000198211">
    <property type="component" value="Unassembled WGS sequence"/>
</dbReference>
<comment type="subcellular location">
    <subcellularLocation>
        <location evidence="1">Host cell</location>
    </subcellularLocation>
    <subcellularLocation>
        <location evidence="2">Secreted</location>
    </subcellularLocation>
</comment>
<comment type="similarity">
    <text evidence="3">Belongs to the RxLR effector family.</text>
</comment>
<evidence type="ECO:0000259" key="7">
    <source>
        <dbReference type="Pfam" id="PF22748"/>
    </source>
</evidence>
<evidence type="ECO:0000256" key="2">
    <source>
        <dbReference type="ARBA" id="ARBA00004613"/>
    </source>
</evidence>
<keyword evidence="5" id="KW-0732">Signal</keyword>
<reference evidence="9" key="1">
    <citation type="submission" date="2017-03" db="EMBL/GenBank/DDBJ databases">
        <title>Phytopthora megakarya and P. palmivora, two closely related causual agents of cacao black pod achieved similar genome size and gene model numbers by different mechanisms.</title>
        <authorList>
            <person name="Ali S."/>
            <person name="Shao J."/>
            <person name="Larry D.J."/>
            <person name="Kronmiller B."/>
            <person name="Shen D."/>
            <person name="Strem M.D."/>
            <person name="Melnick R.L."/>
            <person name="Guiltinan M.J."/>
            <person name="Tyler B.M."/>
            <person name="Meinhardt L.W."/>
            <person name="Bailey B.A."/>
        </authorList>
    </citation>
    <scope>NUCLEOTIDE SEQUENCE [LARGE SCALE GENOMIC DNA]</scope>
    <source>
        <strain evidence="9">zdho120</strain>
    </source>
</reference>
<gene>
    <name evidence="8" type="ORF">PHMEG_0006590</name>
</gene>
<proteinExistence type="inferred from homology"/>
<evidence type="ECO:0000313" key="9">
    <source>
        <dbReference type="Proteomes" id="UP000198211"/>
    </source>
</evidence>
<evidence type="ECO:0000313" key="8">
    <source>
        <dbReference type="EMBL" id="OWZ19203.1"/>
    </source>
</evidence>
<evidence type="ECO:0000256" key="6">
    <source>
        <dbReference type="ARBA" id="ARBA00023026"/>
    </source>
</evidence>
<feature type="domain" description="RxLR effector PexRD54 WY" evidence="7">
    <location>
        <begin position="577"/>
        <end position="617"/>
    </location>
</feature>
<dbReference type="Pfam" id="PF22748">
    <property type="entry name" value="PexRD54_WY"/>
    <property type="match status" value="3"/>
</dbReference>
<name>A0A225WNI8_9STRA</name>
<feature type="domain" description="RxLR effector PexRD54 WY" evidence="7">
    <location>
        <begin position="396"/>
        <end position="436"/>
    </location>
</feature>
<dbReference type="OrthoDB" id="122386at2759"/>
<feature type="domain" description="RxLR effector PexRD54 WY" evidence="7">
    <location>
        <begin position="304"/>
        <end position="345"/>
    </location>
</feature>
<evidence type="ECO:0000256" key="1">
    <source>
        <dbReference type="ARBA" id="ARBA00004340"/>
    </source>
</evidence>
<keyword evidence="6" id="KW-0843">Virulence</keyword>
<evidence type="ECO:0000256" key="3">
    <source>
        <dbReference type="ARBA" id="ARBA00010400"/>
    </source>
</evidence>
<comment type="caution">
    <text evidence="8">The sequence shown here is derived from an EMBL/GenBank/DDBJ whole genome shotgun (WGS) entry which is preliminary data.</text>
</comment>
<dbReference type="GO" id="GO:0043657">
    <property type="term" value="C:host cell"/>
    <property type="evidence" value="ECO:0007669"/>
    <property type="project" value="UniProtKB-SubCell"/>
</dbReference>
<dbReference type="AlphaFoldDB" id="A0A225WNI8"/>
<dbReference type="EMBL" id="NBNE01000474">
    <property type="protein sequence ID" value="OWZ19203.1"/>
    <property type="molecule type" value="Genomic_DNA"/>
</dbReference>
<dbReference type="GO" id="GO:0005576">
    <property type="term" value="C:extracellular region"/>
    <property type="evidence" value="ECO:0007669"/>
    <property type="project" value="UniProtKB-SubCell"/>
</dbReference>
<keyword evidence="4" id="KW-0964">Secreted</keyword>
<dbReference type="InterPro" id="IPR054463">
    <property type="entry name" value="PexRD54_WY"/>
</dbReference>
<evidence type="ECO:0000256" key="4">
    <source>
        <dbReference type="ARBA" id="ARBA00022525"/>
    </source>
</evidence>
<keyword evidence="9" id="KW-1185">Reference proteome</keyword>